<name>A0A644WU29_9ZZZZ</name>
<sequence>MWLTAIRRQLARLESLISGGNNEYKTSFEVKSDHSPDYTNIIQYFDDPVSKTALNIIGYDDPVVAFWSIVQDLSWENVSIIEVVDSTYNNGRYNVIDVTVETLPKSGGYNYVFHLDTALPNPENIDGNIRIHNVYLQVGASMPYESGQQIEIFGTNNNNAVYTVDFLDEAEGQYFIYVVEYDTIDPDDVLGNVAAVVTAAKTVTHSLNSQFIEAHLYINGRQDDYFTFSKDDDNNITINASAFQFSDIGSTAYVYVKSFLP</sequence>
<dbReference type="AlphaFoldDB" id="A0A644WU29"/>
<protein>
    <submittedName>
        <fullName evidence="1">Uncharacterized protein</fullName>
    </submittedName>
</protein>
<dbReference type="EMBL" id="VSSQ01001335">
    <property type="protein sequence ID" value="MPM07435.1"/>
    <property type="molecule type" value="Genomic_DNA"/>
</dbReference>
<gene>
    <name evidence="1" type="ORF">SDC9_53741</name>
</gene>
<accession>A0A644WU29</accession>
<organism evidence="1">
    <name type="scientific">bioreactor metagenome</name>
    <dbReference type="NCBI Taxonomy" id="1076179"/>
    <lineage>
        <taxon>unclassified sequences</taxon>
        <taxon>metagenomes</taxon>
        <taxon>ecological metagenomes</taxon>
    </lineage>
</organism>
<proteinExistence type="predicted"/>
<evidence type="ECO:0000313" key="1">
    <source>
        <dbReference type="EMBL" id="MPM07435.1"/>
    </source>
</evidence>
<comment type="caution">
    <text evidence="1">The sequence shown here is derived from an EMBL/GenBank/DDBJ whole genome shotgun (WGS) entry which is preliminary data.</text>
</comment>
<reference evidence="1" key="1">
    <citation type="submission" date="2019-08" db="EMBL/GenBank/DDBJ databases">
        <authorList>
            <person name="Kucharzyk K."/>
            <person name="Murdoch R.W."/>
            <person name="Higgins S."/>
            <person name="Loffler F."/>
        </authorList>
    </citation>
    <scope>NUCLEOTIDE SEQUENCE</scope>
</reference>